<dbReference type="EMBL" id="QEKQ01000007">
    <property type="protein sequence ID" value="PVY75405.1"/>
    <property type="molecule type" value="Genomic_DNA"/>
</dbReference>
<feature type="site" description="Important for catalytic activity" evidence="7">
    <location>
        <position position="218"/>
    </location>
</feature>
<keyword evidence="2 7" id="KW-0812">Transmembrane</keyword>
<comment type="function">
    <text evidence="7">Functions as a peptidoglycan terminase that cleaves nascent peptidoglycan strands endolytically to terminate their elongation.</text>
</comment>
<gene>
    <name evidence="7" type="primary">mltG</name>
    <name evidence="8" type="ORF">C8D92_107126</name>
</gene>
<dbReference type="CDD" id="cd08010">
    <property type="entry name" value="MltG_like"/>
    <property type="match status" value="1"/>
</dbReference>
<evidence type="ECO:0000256" key="7">
    <source>
        <dbReference type="HAMAP-Rule" id="MF_02065"/>
    </source>
</evidence>
<sequence>MIRKLIVMMLLLGLIGGGAAGVWLWRGYQSLQSPLSFEGPVLFSVERGQSFTQVAGRLKDAGVIDNAFWLRLWGRLNPGQSVIRAGDYELRDGMTALGILEAFRKGDVKTWSVQFIEGWRFREMRQALADHPRLDHTLSEPSDKALMAALGFPDQHPEGRFFPDTYQFSSSATDLDILRRAHQRMSDILAEAWENRADGLPYDDAYEALIMASIIEKETGVAGERHRIAGVFVRRLNRGMRLQTDPTVIYGMGESYDGNITRADLQRHSPYNTYRIDGLPPTPIAMPGEKAIQAALNPAEGTALYFVARGDGSHVFSDTLEAHNRAVREYQLQRRSDYRSSPGPTEE</sequence>
<dbReference type="FunFam" id="3.30.160.60:FF:000242">
    <property type="entry name" value="Endolytic murein transglycosylase"/>
    <property type="match status" value="1"/>
</dbReference>
<comment type="caution">
    <text evidence="8">The sequence shown here is derived from an EMBL/GenBank/DDBJ whole genome shotgun (WGS) entry which is preliminary data.</text>
</comment>
<evidence type="ECO:0000256" key="6">
    <source>
        <dbReference type="ARBA" id="ARBA00023316"/>
    </source>
</evidence>
<dbReference type="Gene3D" id="3.30.1490.480">
    <property type="entry name" value="Endolytic murein transglycosylase"/>
    <property type="match status" value="1"/>
</dbReference>
<keyword evidence="5 7" id="KW-0456">Lyase</keyword>
<dbReference type="PANTHER" id="PTHR30518:SF2">
    <property type="entry name" value="ENDOLYTIC MUREIN TRANSGLYCOSYLASE"/>
    <property type="match status" value="1"/>
</dbReference>
<evidence type="ECO:0000256" key="3">
    <source>
        <dbReference type="ARBA" id="ARBA00022989"/>
    </source>
</evidence>
<evidence type="ECO:0000256" key="2">
    <source>
        <dbReference type="ARBA" id="ARBA00022692"/>
    </source>
</evidence>
<keyword evidence="4 7" id="KW-0472">Membrane</keyword>
<evidence type="ECO:0000256" key="1">
    <source>
        <dbReference type="ARBA" id="ARBA00022475"/>
    </source>
</evidence>
<dbReference type="GO" id="GO:0009252">
    <property type="term" value="P:peptidoglycan biosynthetic process"/>
    <property type="evidence" value="ECO:0007669"/>
    <property type="project" value="UniProtKB-UniRule"/>
</dbReference>
<comment type="similarity">
    <text evidence="7">Belongs to the transglycosylase MltG family.</text>
</comment>
<name>A0A2U1CV55_9GAMM</name>
<dbReference type="Proteomes" id="UP000245887">
    <property type="component" value="Unassembled WGS sequence"/>
</dbReference>
<dbReference type="HAMAP" id="MF_02065">
    <property type="entry name" value="MltG"/>
    <property type="match status" value="1"/>
</dbReference>
<dbReference type="GO" id="GO:0008932">
    <property type="term" value="F:lytic endotransglycosylase activity"/>
    <property type="evidence" value="ECO:0007669"/>
    <property type="project" value="UniProtKB-UniRule"/>
</dbReference>
<proteinExistence type="inferred from homology"/>
<keyword evidence="7" id="KW-0997">Cell inner membrane</keyword>
<dbReference type="Gene3D" id="3.30.160.60">
    <property type="entry name" value="Classic Zinc Finger"/>
    <property type="match status" value="1"/>
</dbReference>
<dbReference type="PANTHER" id="PTHR30518">
    <property type="entry name" value="ENDOLYTIC MUREIN TRANSGLYCOSYLASE"/>
    <property type="match status" value="1"/>
</dbReference>
<accession>A0A2U1CV55</accession>
<dbReference type="GO" id="GO:0071555">
    <property type="term" value="P:cell wall organization"/>
    <property type="evidence" value="ECO:0007669"/>
    <property type="project" value="UniProtKB-KW"/>
</dbReference>
<reference evidence="8 9" key="1">
    <citation type="submission" date="2018-04" db="EMBL/GenBank/DDBJ databases">
        <title>Genomic Encyclopedia of Type Strains, Phase IV (KMG-IV): sequencing the most valuable type-strain genomes for metagenomic binning, comparative biology and taxonomic classification.</title>
        <authorList>
            <person name="Goeker M."/>
        </authorList>
    </citation>
    <scope>NUCLEOTIDE SEQUENCE [LARGE SCALE GENOMIC DNA]</scope>
    <source>
        <strain evidence="8 9">DSM 28688</strain>
    </source>
</reference>
<protein>
    <recommendedName>
        <fullName evidence="7">Endolytic murein transglycosylase</fullName>
        <ecNumber evidence="7">4.2.2.29</ecNumber>
    </recommendedName>
    <alternativeName>
        <fullName evidence="7">Peptidoglycan lytic transglycosylase</fullName>
    </alternativeName>
    <alternativeName>
        <fullName evidence="7">Peptidoglycan polymerization terminase</fullName>
    </alternativeName>
</protein>
<organism evidence="8 9">
    <name type="scientific">Tamilnaduibacter salinus</name>
    <dbReference type="NCBI Taxonomy" id="1484056"/>
    <lineage>
        <taxon>Bacteria</taxon>
        <taxon>Pseudomonadati</taxon>
        <taxon>Pseudomonadota</taxon>
        <taxon>Gammaproteobacteria</taxon>
        <taxon>Pseudomonadales</taxon>
        <taxon>Marinobacteraceae</taxon>
        <taxon>Tamilnaduibacter</taxon>
    </lineage>
</organism>
<evidence type="ECO:0000256" key="4">
    <source>
        <dbReference type="ARBA" id="ARBA00023136"/>
    </source>
</evidence>
<evidence type="ECO:0000313" key="8">
    <source>
        <dbReference type="EMBL" id="PVY75405.1"/>
    </source>
</evidence>
<dbReference type="AlphaFoldDB" id="A0A2U1CV55"/>
<keyword evidence="1 7" id="KW-1003">Cell membrane</keyword>
<dbReference type="OrthoDB" id="9814591at2"/>
<keyword evidence="6 7" id="KW-0961">Cell wall biogenesis/degradation</keyword>
<comment type="catalytic activity">
    <reaction evidence="7">
        <text>a peptidoglycan chain = a peptidoglycan chain with N-acetyl-1,6-anhydromuramyl-[peptide] at the reducing end + a peptidoglycan chain with N-acetylglucosamine at the non-reducing end.</text>
        <dbReference type="EC" id="4.2.2.29"/>
    </reaction>
</comment>
<dbReference type="InterPro" id="IPR003770">
    <property type="entry name" value="MLTG-like"/>
</dbReference>
<keyword evidence="3 7" id="KW-1133">Transmembrane helix</keyword>
<dbReference type="GO" id="GO:0005886">
    <property type="term" value="C:plasma membrane"/>
    <property type="evidence" value="ECO:0007669"/>
    <property type="project" value="UniProtKB-UniRule"/>
</dbReference>
<dbReference type="RefSeq" id="WP_116919446.1">
    <property type="nucleotide sequence ID" value="NZ_QEKQ01000007.1"/>
</dbReference>
<evidence type="ECO:0000256" key="5">
    <source>
        <dbReference type="ARBA" id="ARBA00023239"/>
    </source>
</evidence>
<dbReference type="Pfam" id="PF02618">
    <property type="entry name" value="YceG"/>
    <property type="match status" value="1"/>
</dbReference>
<dbReference type="NCBIfam" id="TIGR00247">
    <property type="entry name" value="endolytic transglycosylase MltG"/>
    <property type="match status" value="1"/>
</dbReference>
<evidence type="ECO:0000313" key="9">
    <source>
        <dbReference type="Proteomes" id="UP000245887"/>
    </source>
</evidence>
<dbReference type="EC" id="4.2.2.29" evidence="7"/>